<sequence length="84" mass="9232">MGATIGVIAALLFGTEEGRKVVKEVLNAIPEKYKNIPGNIIPHEKPEETPRTPIITPQETPHHATYDFEAPPPAPPTVYPLRPQ</sequence>
<comment type="caution">
    <text evidence="2">The sequence shown here is derived from an EMBL/GenBank/DDBJ whole genome shotgun (WGS) entry which is preliminary data.</text>
</comment>
<evidence type="ECO:0000256" key="1">
    <source>
        <dbReference type="SAM" id="MobiDB-lite"/>
    </source>
</evidence>
<protein>
    <submittedName>
        <fullName evidence="2">Uncharacterized protein</fullName>
    </submittedName>
</protein>
<dbReference type="EMBL" id="LCDA01000001">
    <property type="protein sequence ID" value="KKS43372.1"/>
    <property type="molecule type" value="Genomic_DNA"/>
</dbReference>
<proteinExistence type="predicted"/>
<reference evidence="2 3" key="1">
    <citation type="journal article" date="2015" name="Nature">
        <title>rRNA introns, odd ribosomes, and small enigmatic genomes across a large radiation of phyla.</title>
        <authorList>
            <person name="Brown C.T."/>
            <person name="Hug L.A."/>
            <person name="Thomas B.C."/>
            <person name="Sharon I."/>
            <person name="Castelle C.J."/>
            <person name="Singh A."/>
            <person name="Wilkins M.J."/>
            <person name="Williams K.H."/>
            <person name="Banfield J.F."/>
        </authorList>
    </citation>
    <scope>NUCLEOTIDE SEQUENCE [LARGE SCALE GENOMIC DNA]</scope>
</reference>
<evidence type="ECO:0000313" key="3">
    <source>
        <dbReference type="Proteomes" id="UP000033854"/>
    </source>
</evidence>
<dbReference type="Proteomes" id="UP000033854">
    <property type="component" value="Unassembled WGS sequence"/>
</dbReference>
<name>A0A0G0Z3R6_9BACT</name>
<organism evidence="2 3">
    <name type="scientific">Candidatus Collierbacteria bacterium GW2011_GWA2_42_17</name>
    <dbReference type="NCBI Taxonomy" id="1618378"/>
    <lineage>
        <taxon>Bacteria</taxon>
        <taxon>Candidatus Collieribacteriota</taxon>
    </lineage>
</organism>
<gene>
    <name evidence="2" type="ORF">UV06_C0001G0106</name>
</gene>
<evidence type="ECO:0000313" key="2">
    <source>
        <dbReference type="EMBL" id="KKS43372.1"/>
    </source>
</evidence>
<feature type="region of interest" description="Disordered" evidence="1">
    <location>
        <begin position="36"/>
        <end position="84"/>
    </location>
</feature>
<accession>A0A0G0Z3R6</accession>
<dbReference type="AlphaFoldDB" id="A0A0G0Z3R6"/>
<feature type="compositionally biased region" description="Pro residues" evidence="1">
    <location>
        <begin position="70"/>
        <end position="84"/>
    </location>
</feature>